<feature type="compositionally biased region" description="Polar residues" evidence="1">
    <location>
        <begin position="128"/>
        <end position="137"/>
    </location>
</feature>
<feature type="compositionally biased region" description="Basic and acidic residues" evidence="1">
    <location>
        <begin position="34"/>
        <end position="56"/>
    </location>
</feature>
<organism evidence="2 3">
    <name type="scientific">Sarocladium strictum</name>
    <name type="common">Black bundle disease fungus</name>
    <name type="synonym">Acremonium strictum</name>
    <dbReference type="NCBI Taxonomy" id="5046"/>
    <lineage>
        <taxon>Eukaryota</taxon>
        <taxon>Fungi</taxon>
        <taxon>Dikarya</taxon>
        <taxon>Ascomycota</taxon>
        <taxon>Pezizomycotina</taxon>
        <taxon>Sordariomycetes</taxon>
        <taxon>Hypocreomycetidae</taxon>
        <taxon>Hypocreales</taxon>
        <taxon>Sarocladiaceae</taxon>
        <taxon>Sarocladium</taxon>
    </lineage>
</organism>
<dbReference type="AlphaFoldDB" id="A0AA39GG58"/>
<keyword evidence="3" id="KW-1185">Reference proteome</keyword>
<accession>A0AA39GG58</accession>
<dbReference type="Proteomes" id="UP001175261">
    <property type="component" value="Unassembled WGS sequence"/>
</dbReference>
<feature type="compositionally biased region" description="Basic and acidic residues" evidence="1">
    <location>
        <begin position="66"/>
        <end position="87"/>
    </location>
</feature>
<feature type="compositionally biased region" description="Basic residues" evidence="1">
    <location>
        <begin position="16"/>
        <end position="33"/>
    </location>
</feature>
<protein>
    <submittedName>
        <fullName evidence="2">Uncharacterized protein</fullName>
    </submittedName>
</protein>
<reference evidence="2" key="1">
    <citation type="submission" date="2022-10" db="EMBL/GenBank/DDBJ databases">
        <title>Determination and structural analysis of whole genome sequence of Sarocladium strictum F4-1.</title>
        <authorList>
            <person name="Hu L."/>
            <person name="Jiang Y."/>
        </authorList>
    </citation>
    <scope>NUCLEOTIDE SEQUENCE</scope>
    <source>
        <strain evidence="2">F4-1</strain>
    </source>
</reference>
<evidence type="ECO:0000313" key="2">
    <source>
        <dbReference type="EMBL" id="KAK0386053.1"/>
    </source>
</evidence>
<feature type="region of interest" description="Disordered" evidence="1">
    <location>
        <begin position="1"/>
        <end position="178"/>
    </location>
</feature>
<evidence type="ECO:0000313" key="3">
    <source>
        <dbReference type="Proteomes" id="UP001175261"/>
    </source>
</evidence>
<gene>
    <name evidence="2" type="ORF">NLU13_5890</name>
</gene>
<feature type="compositionally biased region" description="Basic and acidic residues" evidence="1">
    <location>
        <begin position="138"/>
        <end position="151"/>
    </location>
</feature>
<name>A0AA39GG58_SARSR</name>
<comment type="caution">
    <text evidence="2">The sequence shown here is derived from an EMBL/GenBank/DDBJ whole genome shotgun (WGS) entry which is preliminary data.</text>
</comment>
<sequence length="178" mass="20075">MDKIFRQYNPFASTRKSSRKSTSKGQKYHHGHLGSHDSHRPDIEERAPRRAPRDPYDLDMDLAETVVDHSNEDLRAAKKSDDLEAQRRVRYARMSSSSSGSTQVGDEDHDLALRPHTTPVPTGIIRTNEVTVTVDPSTSRDENLDRLDRNVPWETPVNSPISPPPHARAWGKHEGGSH</sequence>
<dbReference type="EMBL" id="JAPDFR010000005">
    <property type="protein sequence ID" value="KAK0386053.1"/>
    <property type="molecule type" value="Genomic_DNA"/>
</dbReference>
<evidence type="ECO:0000256" key="1">
    <source>
        <dbReference type="SAM" id="MobiDB-lite"/>
    </source>
</evidence>
<proteinExistence type="predicted"/>